<protein>
    <submittedName>
        <fullName evidence="1">Uncharacterized protein</fullName>
    </submittedName>
</protein>
<dbReference type="OrthoDB" id="960678at2"/>
<name>A0A3S9PBA3_9BACT</name>
<evidence type="ECO:0000313" key="2">
    <source>
        <dbReference type="Proteomes" id="UP000267268"/>
    </source>
</evidence>
<dbReference type="EMBL" id="CP034563">
    <property type="protein sequence ID" value="AZQ65500.1"/>
    <property type="molecule type" value="Genomic_DNA"/>
</dbReference>
<dbReference type="RefSeq" id="WP_126620269.1">
    <property type="nucleotide sequence ID" value="NZ_CP034563.1"/>
</dbReference>
<organism evidence="1 2">
    <name type="scientific">Flammeovirga pectinis</name>
    <dbReference type="NCBI Taxonomy" id="2494373"/>
    <lineage>
        <taxon>Bacteria</taxon>
        <taxon>Pseudomonadati</taxon>
        <taxon>Bacteroidota</taxon>
        <taxon>Cytophagia</taxon>
        <taxon>Cytophagales</taxon>
        <taxon>Flammeovirgaceae</taxon>
        <taxon>Flammeovirga</taxon>
    </lineage>
</organism>
<sequence length="161" mass="18579">MQFHCENQLLHNSFSLFQNQKLISTLDEKKWLDTILGSWKGQKYIFKYTSIWNTTRVKICTDEYKKIGDIKWNFLKNKATIVIKDKSYTWSYKSLIGNKWQIQDDTGVIVDYTTNFSSGSLSSSSENGLLFLTGLTIHQFHYQSVALTLCALIPLISSFLA</sequence>
<reference evidence="1 2" key="1">
    <citation type="submission" date="2018-12" db="EMBL/GenBank/DDBJ databases">
        <title>Flammeovirga pectinis sp. nov., isolated from the gut of the Korean scallop, Patinopecten yessoensis.</title>
        <authorList>
            <person name="Bae J.-W."/>
            <person name="Jeong Y.-S."/>
            <person name="Kang W."/>
        </authorList>
    </citation>
    <scope>NUCLEOTIDE SEQUENCE [LARGE SCALE GENOMIC DNA]</scope>
    <source>
        <strain evidence="1 2">L12M1</strain>
    </source>
</reference>
<dbReference type="Proteomes" id="UP000267268">
    <property type="component" value="Chromosome 2"/>
</dbReference>
<keyword evidence="2" id="KW-1185">Reference proteome</keyword>
<proteinExistence type="predicted"/>
<dbReference type="AlphaFoldDB" id="A0A3S9PBA3"/>
<evidence type="ECO:0000313" key="1">
    <source>
        <dbReference type="EMBL" id="AZQ65500.1"/>
    </source>
</evidence>
<gene>
    <name evidence="1" type="ORF">EI427_25135</name>
</gene>
<accession>A0A3S9PBA3</accession>
<dbReference type="KEGG" id="fll:EI427_25135"/>